<accession>A0ABS5VRV3</accession>
<evidence type="ECO:0000313" key="4">
    <source>
        <dbReference type="Proteomes" id="UP000772618"/>
    </source>
</evidence>
<dbReference type="SUPFAM" id="SSF103088">
    <property type="entry name" value="OmpA-like"/>
    <property type="match status" value="1"/>
</dbReference>
<gene>
    <name evidence="3" type="ORF">KK060_11450</name>
</gene>
<dbReference type="EMBL" id="JAHESD010000022">
    <property type="protein sequence ID" value="MBT1703901.1"/>
    <property type="molecule type" value="Genomic_DNA"/>
</dbReference>
<proteinExistence type="predicted"/>
<keyword evidence="1" id="KW-0472">Membrane</keyword>
<dbReference type="InterPro" id="IPR036737">
    <property type="entry name" value="OmpA-like_sf"/>
</dbReference>
<feature type="domain" description="OmpA-like" evidence="2">
    <location>
        <begin position="216"/>
        <end position="352"/>
    </location>
</feature>
<evidence type="ECO:0000256" key="1">
    <source>
        <dbReference type="PROSITE-ProRule" id="PRU00473"/>
    </source>
</evidence>
<dbReference type="Pfam" id="PF00691">
    <property type="entry name" value="OmpA"/>
    <property type="match status" value="1"/>
</dbReference>
<organism evidence="3 4">
    <name type="scientific">Chryseosolibacter indicus</name>
    <dbReference type="NCBI Taxonomy" id="2782351"/>
    <lineage>
        <taxon>Bacteria</taxon>
        <taxon>Pseudomonadati</taxon>
        <taxon>Bacteroidota</taxon>
        <taxon>Cytophagia</taxon>
        <taxon>Cytophagales</taxon>
        <taxon>Chryseotaleaceae</taxon>
        <taxon>Chryseosolibacter</taxon>
    </lineage>
</organism>
<comment type="caution">
    <text evidence="3">The sequence shown here is derived from an EMBL/GenBank/DDBJ whole genome shotgun (WGS) entry which is preliminary data.</text>
</comment>
<sequence length="352" mass="39144">MKCRVLLAVLFTAFTGIFLPSFGQKTYYVVISSFSTDASAKNLTAHLPMSSVDTAYAIQNEDESIRMYIMKTNDQEQAMARTQVLQNTLAQPAYEISDDASTSRTTALAGGGMAAAPLKPKGKLFKFAVSSPAGDVFTGNVHQVDFEKEQDVAIYPANTYTDILHPGVDRDMTVVYGIFGYKQVEQYIDYSDPSSVLGAYQDENGAWVIPYKLERLEKGDVSVMYNVSFYHDASVMLPQSKTDLDELVKMMKENPNYVIKVHGHCNGKKERRIVAMSGGQPYFETEGSMEVYGSAKLLGSLRADAVKNYLVENGISEKRIKTYSWGGSYKLVDFDSPSSRLNDRIEIEILQD</sequence>
<dbReference type="PROSITE" id="PS51123">
    <property type="entry name" value="OMPA_2"/>
    <property type="match status" value="1"/>
</dbReference>
<evidence type="ECO:0000259" key="2">
    <source>
        <dbReference type="PROSITE" id="PS51123"/>
    </source>
</evidence>
<dbReference type="Gene3D" id="3.30.1330.60">
    <property type="entry name" value="OmpA-like domain"/>
    <property type="match status" value="1"/>
</dbReference>
<reference evidence="3 4" key="1">
    <citation type="submission" date="2021-05" db="EMBL/GenBank/DDBJ databases">
        <title>A Polyphasic approach of four new species of the genus Ohtaekwangia: Ohtaekwangia histidinii sp. nov., Ohtaekwangia cretensis sp. nov., Ohtaekwangia indiensis sp. nov., Ohtaekwangia reichenbachii sp. nov. from diverse environment.</title>
        <authorList>
            <person name="Octaviana S."/>
        </authorList>
    </citation>
    <scope>NUCLEOTIDE SEQUENCE [LARGE SCALE GENOMIC DNA]</scope>
    <source>
        <strain evidence="3 4">PWU20</strain>
    </source>
</reference>
<dbReference type="RefSeq" id="WP_254153862.1">
    <property type="nucleotide sequence ID" value="NZ_JAHESD010000022.1"/>
</dbReference>
<evidence type="ECO:0000313" key="3">
    <source>
        <dbReference type="EMBL" id="MBT1703901.1"/>
    </source>
</evidence>
<keyword evidence="4" id="KW-1185">Reference proteome</keyword>
<dbReference type="CDD" id="cd07185">
    <property type="entry name" value="OmpA_C-like"/>
    <property type="match status" value="1"/>
</dbReference>
<dbReference type="InterPro" id="IPR006665">
    <property type="entry name" value="OmpA-like"/>
</dbReference>
<dbReference type="Proteomes" id="UP000772618">
    <property type="component" value="Unassembled WGS sequence"/>
</dbReference>
<protein>
    <submittedName>
        <fullName evidence="3">OmpA family protein</fullName>
    </submittedName>
</protein>
<name>A0ABS5VRV3_9BACT</name>